<dbReference type="STRING" id="1884261.A0A5C3QDZ1"/>
<evidence type="ECO:0000313" key="1">
    <source>
        <dbReference type="EMBL" id="TFK98640.1"/>
    </source>
</evidence>
<sequence length="325" mass="36628">MSWQLARQLLPTLRKEEEDLTSSAFGIAEAYSLYTEGALRGMVDGLLVDMRVIHVADQSFFEKWTAQTKFECLQMNAMDSIVLGPEDLVKKAQSLLSSGEFERRREAVELVLCAWILRGYTEGGFSGRPQLNTEALGNTLKVLEWDELAWPKYLRVHLIRSFAQAHSMLGYYYSQLGTTAPDKSSSQNNFLLASQSYKRAAHVYHQDDEEHSWFLHCALSNGAHSGRMTYEAALTILQEIRVSFPKMLRIWANTALSKGERDAVLSKHIAMESRLVEKIGKGVISKDGILSIKDLNACAPHRLHHILVSLIAIRPLGVHIYLLLP</sequence>
<reference evidence="1 2" key="1">
    <citation type="journal article" date="2019" name="Nat. Ecol. Evol.">
        <title>Megaphylogeny resolves global patterns of mushroom evolution.</title>
        <authorList>
            <person name="Varga T."/>
            <person name="Krizsan K."/>
            <person name="Foldi C."/>
            <person name="Dima B."/>
            <person name="Sanchez-Garcia M."/>
            <person name="Sanchez-Ramirez S."/>
            <person name="Szollosi G.J."/>
            <person name="Szarkandi J.G."/>
            <person name="Papp V."/>
            <person name="Albert L."/>
            <person name="Andreopoulos W."/>
            <person name="Angelini C."/>
            <person name="Antonin V."/>
            <person name="Barry K.W."/>
            <person name="Bougher N.L."/>
            <person name="Buchanan P."/>
            <person name="Buyck B."/>
            <person name="Bense V."/>
            <person name="Catcheside P."/>
            <person name="Chovatia M."/>
            <person name="Cooper J."/>
            <person name="Damon W."/>
            <person name="Desjardin D."/>
            <person name="Finy P."/>
            <person name="Geml J."/>
            <person name="Haridas S."/>
            <person name="Hughes K."/>
            <person name="Justo A."/>
            <person name="Karasinski D."/>
            <person name="Kautmanova I."/>
            <person name="Kiss B."/>
            <person name="Kocsube S."/>
            <person name="Kotiranta H."/>
            <person name="LaButti K.M."/>
            <person name="Lechner B.E."/>
            <person name="Liimatainen K."/>
            <person name="Lipzen A."/>
            <person name="Lukacs Z."/>
            <person name="Mihaltcheva S."/>
            <person name="Morgado L.N."/>
            <person name="Niskanen T."/>
            <person name="Noordeloos M.E."/>
            <person name="Ohm R.A."/>
            <person name="Ortiz-Santana B."/>
            <person name="Ovrebo C."/>
            <person name="Racz N."/>
            <person name="Riley R."/>
            <person name="Savchenko A."/>
            <person name="Shiryaev A."/>
            <person name="Soop K."/>
            <person name="Spirin V."/>
            <person name="Szebenyi C."/>
            <person name="Tomsovsky M."/>
            <person name="Tulloss R.E."/>
            <person name="Uehling J."/>
            <person name="Grigoriev I.V."/>
            <person name="Vagvolgyi C."/>
            <person name="Papp T."/>
            <person name="Martin F.M."/>
            <person name="Miettinen O."/>
            <person name="Hibbett D.S."/>
            <person name="Nagy L.G."/>
        </authorList>
    </citation>
    <scope>NUCLEOTIDE SEQUENCE [LARGE SCALE GENOMIC DNA]</scope>
    <source>
        <strain evidence="1 2">CBS 309.79</strain>
    </source>
</reference>
<dbReference type="OrthoDB" id="2423701at2759"/>
<organism evidence="1 2">
    <name type="scientific">Pterulicium gracile</name>
    <dbReference type="NCBI Taxonomy" id="1884261"/>
    <lineage>
        <taxon>Eukaryota</taxon>
        <taxon>Fungi</taxon>
        <taxon>Dikarya</taxon>
        <taxon>Basidiomycota</taxon>
        <taxon>Agaricomycotina</taxon>
        <taxon>Agaricomycetes</taxon>
        <taxon>Agaricomycetidae</taxon>
        <taxon>Agaricales</taxon>
        <taxon>Pleurotineae</taxon>
        <taxon>Pterulaceae</taxon>
        <taxon>Pterulicium</taxon>
    </lineage>
</organism>
<evidence type="ECO:0000313" key="2">
    <source>
        <dbReference type="Proteomes" id="UP000305067"/>
    </source>
</evidence>
<dbReference type="EMBL" id="ML178838">
    <property type="protein sequence ID" value="TFK98640.1"/>
    <property type="molecule type" value="Genomic_DNA"/>
</dbReference>
<proteinExistence type="predicted"/>
<name>A0A5C3QDZ1_9AGAR</name>
<protein>
    <submittedName>
        <fullName evidence="1">Uncharacterized protein</fullName>
    </submittedName>
</protein>
<dbReference type="Proteomes" id="UP000305067">
    <property type="component" value="Unassembled WGS sequence"/>
</dbReference>
<gene>
    <name evidence="1" type="ORF">BDV98DRAFT_606672</name>
</gene>
<dbReference type="AlphaFoldDB" id="A0A5C3QDZ1"/>
<accession>A0A5C3QDZ1</accession>
<keyword evidence="2" id="KW-1185">Reference proteome</keyword>